<dbReference type="NCBIfam" id="TIGR00778">
    <property type="entry name" value="ahpD_dom"/>
    <property type="match status" value="1"/>
</dbReference>
<sequence length="152" mass="16952">MTEARLPWTQLAPKAYQAMAAVGAITSQSTLGTPLIELVQTRVSQINGCAFCIDMHARDLRKHGETWQRINSLSTWREVGFYSERERAALAWAEALTRLAGEHGDHDTAFTALQGQFSEQEIVELTWAVAQINAWNRMAVGMRQPPSGKPLE</sequence>
<dbReference type="Gene3D" id="1.20.1290.10">
    <property type="entry name" value="AhpD-like"/>
    <property type="match status" value="1"/>
</dbReference>
<dbReference type="PANTHER" id="PTHR34846">
    <property type="entry name" value="4-CARBOXYMUCONOLACTONE DECARBOXYLASE FAMILY PROTEIN (AFU_ORTHOLOGUE AFUA_6G11590)"/>
    <property type="match status" value="1"/>
</dbReference>
<name>A0ABW0QFR3_9BURK</name>
<proteinExistence type="predicted"/>
<dbReference type="EMBL" id="JBHSMX010000065">
    <property type="protein sequence ID" value="MFC5523473.1"/>
    <property type="molecule type" value="Genomic_DNA"/>
</dbReference>
<dbReference type="Proteomes" id="UP001596084">
    <property type="component" value="Unassembled WGS sequence"/>
</dbReference>
<dbReference type="InterPro" id="IPR003779">
    <property type="entry name" value="CMD-like"/>
</dbReference>
<comment type="caution">
    <text evidence="2">The sequence shown here is derived from an EMBL/GenBank/DDBJ whole genome shotgun (WGS) entry which is preliminary data.</text>
</comment>
<evidence type="ECO:0000313" key="2">
    <source>
        <dbReference type="EMBL" id="MFC5523473.1"/>
    </source>
</evidence>
<dbReference type="PANTHER" id="PTHR34846:SF10">
    <property type="entry name" value="CYTOPLASMIC PROTEIN"/>
    <property type="match status" value="1"/>
</dbReference>
<dbReference type="InterPro" id="IPR029032">
    <property type="entry name" value="AhpD-like"/>
</dbReference>
<feature type="domain" description="Carboxymuconolactone decarboxylase-like" evidence="1">
    <location>
        <begin position="13"/>
        <end position="95"/>
    </location>
</feature>
<gene>
    <name evidence="2" type="ORF">ACFPP7_21525</name>
</gene>
<dbReference type="Pfam" id="PF02627">
    <property type="entry name" value="CMD"/>
    <property type="match status" value="1"/>
</dbReference>
<dbReference type="RefSeq" id="WP_068832712.1">
    <property type="nucleotide sequence ID" value="NZ_JBHSMX010000065.1"/>
</dbReference>
<dbReference type="InterPro" id="IPR004675">
    <property type="entry name" value="AhpD_core"/>
</dbReference>
<protein>
    <submittedName>
        <fullName evidence="2">Carboxymuconolactone decarboxylase family protein</fullName>
    </submittedName>
</protein>
<accession>A0ABW0QFR3</accession>
<keyword evidence="3" id="KW-1185">Reference proteome</keyword>
<evidence type="ECO:0000313" key="3">
    <source>
        <dbReference type="Proteomes" id="UP001596084"/>
    </source>
</evidence>
<dbReference type="SUPFAM" id="SSF69118">
    <property type="entry name" value="AhpD-like"/>
    <property type="match status" value="1"/>
</dbReference>
<organism evidence="2 3">
    <name type="scientific">Polaromonas jejuensis</name>
    <dbReference type="NCBI Taxonomy" id="457502"/>
    <lineage>
        <taxon>Bacteria</taxon>
        <taxon>Pseudomonadati</taxon>
        <taxon>Pseudomonadota</taxon>
        <taxon>Betaproteobacteria</taxon>
        <taxon>Burkholderiales</taxon>
        <taxon>Comamonadaceae</taxon>
        <taxon>Polaromonas</taxon>
    </lineage>
</organism>
<reference evidence="3" key="1">
    <citation type="journal article" date="2019" name="Int. J. Syst. Evol. Microbiol.">
        <title>The Global Catalogue of Microorganisms (GCM) 10K type strain sequencing project: providing services to taxonomists for standard genome sequencing and annotation.</title>
        <authorList>
            <consortium name="The Broad Institute Genomics Platform"/>
            <consortium name="The Broad Institute Genome Sequencing Center for Infectious Disease"/>
            <person name="Wu L."/>
            <person name="Ma J."/>
        </authorList>
    </citation>
    <scope>NUCLEOTIDE SEQUENCE [LARGE SCALE GENOMIC DNA]</scope>
    <source>
        <strain evidence="3">CGMCC 4.7277</strain>
    </source>
</reference>
<evidence type="ECO:0000259" key="1">
    <source>
        <dbReference type="Pfam" id="PF02627"/>
    </source>
</evidence>